<dbReference type="InParanoid" id="H0EWF5"/>
<evidence type="ECO:0000313" key="2">
    <source>
        <dbReference type="Proteomes" id="UP000005446"/>
    </source>
</evidence>
<protein>
    <submittedName>
        <fullName evidence="1">Uncharacterized protein</fullName>
    </submittedName>
</protein>
<name>H0EWF5_GLAL7</name>
<keyword evidence="2" id="KW-1185">Reference proteome</keyword>
<dbReference type="AlphaFoldDB" id="H0EWF5"/>
<dbReference type="EMBL" id="AGUE01000209">
    <property type="protein sequence ID" value="EHK97110.1"/>
    <property type="molecule type" value="Genomic_DNA"/>
</dbReference>
<dbReference type="Proteomes" id="UP000005446">
    <property type="component" value="Unassembled WGS sequence"/>
</dbReference>
<accession>H0EWF5</accession>
<proteinExistence type="predicted"/>
<reference evidence="1 2" key="1">
    <citation type="journal article" date="2012" name="Eukaryot. Cell">
        <title>Genome sequence of the fungus Glarea lozoyensis: the first genome sequence of a species from the Helotiaceae family.</title>
        <authorList>
            <person name="Youssar L."/>
            <person name="Gruening B.A."/>
            <person name="Erxleben A."/>
            <person name="Guenther S."/>
            <person name="Huettel W."/>
        </authorList>
    </citation>
    <scope>NUCLEOTIDE SEQUENCE [LARGE SCALE GENOMIC DNA]</scope>
    <source>
        <strain evidence="2">ATCC 74030 / MF5533</strain>
    </source>
</reference>
<comment type="caution">
    <text evidence="1">The sequence shown here is derived from an EMBL/GenBank/DDBJ whole genome shotgun (WGS) entry which is preliminary data.</text>
</comment>
<organism evidence="1 2">
    <name type="scientific">Glarea lozoyensis (strain ATCC 74030 / MF5533)</name>
    <dbReference type="NCBI Taxonomy" id="1104152"/>
    <lineage>
        <taxon>Eukaryota</taxon>
        <taxon>Fungi</taxon>
        <taxon>Dikarya</taxon>
        <taxon>Ascomycota</taxon>
        <taxon>Pezizomycotina</taxon>
        <taxon>Leotiomycetes</taxon>
        <taxon>Helotiales</taxon>
        <taxon>Helotiaceae</taxon>
        <taxon>Glarea</taxon>
    </lineage>
</organism>
<dbReference type="HOGENOM" id="CLU_3068862_0_0_1"/>
<gene>
    <name evidence="1" type="ORF">M7I_7120</name>
</gene>
<sequence>MLTRGFGAGKGMFWWGWRGYGSRLKLEFGGETGDFDEFSGFEHVPRVLRERGC</sequence>
<evidence type="ECO:0000313" key="1">
    <source>
        <dbReference type="EMBL" id="EHK97110.1"/>
    </source>
</evidence>